<organism evidence="4 5">
    <name type="scientific">Arsenophonus nasoniae</name>
    <name type="common">son-killer infecting Nasonia vitripennis</name>
    <dbReference type="NCBI Taxonomy" id="638"/>
    <lineage>
        <taxon>Bacteria</taxon>
        <taxon>Pseudomonadati</taxon>
        <taxon>Pseudomonadota</taxon>
        <taxon>Gammaproteobacteria</taxon>
        <taxon>Enterobacterales</taxon>
        <taxon>Morganellaceae</taxon>
        <taxon>Arsenophonus</taxon>
    </lineage>
</organism>
<dbReference type="RefSeq" id="WP_280629439.1">
    <property type="nucleotide sequence ID" value="NZ_CP123498.1"/>
</dbReference>
<dbReference type="Pfam" id="PF06476">
    <property type="entry name" value="DUF1090"/>
    <property type="match status" value="1"/>
</dbReference>
<keyword evidence="1" id="KW-0175">Coiled coil</keyword>
<feature type="coiled-coil region" evidence="1">
    <location>
        <begin position="26"/>
        <end position="65"/>
    </location>
</feature>
<evidence type="ECO:0000313" key="4">
    <source>
        <dbReference type="EMBL" id="WGL95533.1"/>
    </source>
</evidence>
<protein>
    <submittedName>
        <fullName evidence="4">DUF1090 domain-containing protein</fullName>
    </submittedName>
</protein>
<reference evidence="4" key="1">
    <citation type="submission" date="2023-04" db="EMBL/GenBank/DDBJ databases">
        <title>Genome dynamics across the evolutionary transition to endosymbiosis.</title>
        <authorList>
            <person name="Siozios S."/>
            <person name="Nadal-Jimenez P."/>
            <person name="Azagi T."/>
            <person name="Sprong H."/>
            <person name="Frost C.L."/>
            <person name="Parratt S.R."/>
            <person name="Taylor G."/>
            <person name="Brettell L."/>
            <person name="Lew K.C."/>
            <person name="Croft L."/>
            <person name="King K.C."/>
            <person name="Brockhurst M.A."/>
            <person name="Hypsa V."/>
            <person name="Novakova E."/>
            <person name="Darby A.C."/>
            <person name="Hurst G.D.D."/>
        </authorList>
    </citation>
    <scope>NUCLEOTIDE SEQUENCE</scope>
    <source>
        <strain evidence="4">AIh</strain>
    </source>
</reference>
<evidence type="ECO:0000256" key="3">
    <source>
        <dbReference type="SAM" id="SignalP"/>
    </source>
</evidence>
<keyword evidence="3" id="KW-0732">Signal</keyword>
<evidence type="ECO:0000313" key="5">
    <source>
        <dbReference type="Proteomes" id="UP001177597"/>
    </source>
</evidence>
<feature type="compositionally biased region" description="Polar residues" evidence="2">
    <location>
        <begin position="106"/>
        <end position="116"/>
    </location>
</feature>
<feature type="region of interest" description="Disordered" evidence="2">
    <location>
        <begin position="93"/>
        <end position="116"/>
    </location>
</feature>
<proteinExistence type="predicted"/>
<feature type="chain" id="PRO_5041706306" evidence="3">
    <location>
        <begin position="23"/>
        <end position="130"/>
    </location>
</feature>
<dbReference type="AlphaFoldDB" id="A0AA95GEE4"/>
<dbReference type="InterPro" id="IPR009468">
    <property type="entry name" value="DUF1090"/>
</dbReference>
<evidence type="ECO:0000256" key="2">
    <source>
        <dbReference type="SAM" id="MobiDB-lite"/>
    </source>
</evidence>
<evidence type="ECO:0000256" key="1">
    <source>
        <dbReference type="SAM" id="Coils"/>
    </source>
</evidence>
<feature type="signal peptide" evidence="3">
    <location>
        <begin position="1"/>
        <end position="22"/>
    </location>
</feature>
<accession>A0AA95GEE4</accession>
<sequence>MKKIPLSICCIAFMLGNYSVFASQQINLCEIKKQKLQTEIEYAKKQGNQHRLDGLEKALKNLQQNCKSESLYQRNKNEVEKKHLKVKEREVDLKAAQAKGDKNKISKQQQKLQQAKTELRQAEETLKASQ</sequence>
<gene>
    <name evidence="4" type="ORF">QE207_02585</name>
</gene>
<dbReference type="Proteomes" id="UP001177597">
    <property type="component" value="Chromosome"/>
</dbReference>
<name>A0AA95GEE4_9GAMM</name>
<feature type="compositionally biased region" description="Basic and acidic residues" evidence="2">
    <location>
        <begin position="93"/>
        <end position="104"/>
    </location>
</feature>
<dbReference type="EMBL" id="CP123498">
    <property type="protein sequence ID" value="WGL95533.1"/>
    <property type="molecule type" value="Genomic_DNA"/>
</dbReference>